<dbReference type="EMBL" id="JADIMM010000082">
    <property type="protein sequence ID" value="MBO8457986.1"/>
    <property type="molecule type" value="Genomic_DNA"/>
</dbReference>
<gene>
    <name evidence="1" type="ORF">IAA81_07135</name>
</gene>
<accession>A0A9D9HPY3</accession>
<protein>
    <submittedName>
        <fullName evidence="1">Uncharacterized protein</fullName>
    </submittedName>
</protein>
<proteinExistence type="predicted"/>
<organism evidence="1 2">
    <name type="scientific">Candidatus Gallitreponema excrementavium</name>
    <dbReference type="NCBI Taxonomy" id="2840840"/>
    <lineage>
        <taxon>Bacteria</taxon>
        <taxon>Pseudomonadati</taxon>
        <taxon>Spirochaetota</taxon>
        <taxon>Spirochaetia</taxon>
        <taxon>Spirochaetales</taxon>
        <taxon>Candidatus Gallitreponema</taxon>
    </lineage>
</organism>
<reference evidence="1" key="2">
    <citation type="journal article" date="2021" name="PeerJ">
        <title>Extensive microbial diversity within the chicken gut microbiome revealed by metagenomics and culture.</title>
        <authorList>
            <person name="Gilroy R."/>
            <person name="Ravi A."/>
            <person name="Getino M."/>
            <person name="Pursley I."/>
            <person name="Horton D.L."/>
            <person name="Alikhan N.F."/>
            <person name="Baker D."/>
            <person name="Gharbi K."/>
            <person name="Hall N."/>
            <person name="Watson M."/>
            <person name="Adriaenssens E.M."/>
            <person name="Foster-Nyarko E."/>
            <person name="Jarju S."/>
            <person name="Secka A."/>
            <person name="Antonio M."/>
            <person name="Oren A."/>
            <person name="Chaudhuri R.R."/>
            <person name="La Ragione R."/>
            <person name="Hildebrand F."/>
            <person name="Pallen M.J."/>
        </authorList>
    </citation>
    <scope>NUCLEOTIDE SEQUENCE</scope>
    <source>
        <strain evidence="1">10532</strain>
    </source>
</reference>
<sequence length="265" mass="30255">MKESFSDYYSRIRDSGVYSRISPLRGRGYYLYCNNNRRFLDMYLEGGAYLSGRRSGKSQLVFKNSLEKGLTGGLQVRHLEGRFAVSVKRFLGCFMGVDFGSWNVEAFSPQELTPDLPLYRPWLEYKNWDFSRAFAIINPFPWSEAPVPVIFPHGCQAGGAGRKVSPPFLAASARAFDDLTAVVKQIRTEDFARFDKEIPVKVFERKGPYLFYSADFDENPLEIFLKALDFNLLLSPCKELPSFIPPEVTGSEIIKFCRHLKESGF</sequence>
<evidence type="ECO:0000313" key="2">
    <source>
        <dbReference type="Proteomes" id="UP000823638"/>
    </source>
</evidence>
<dbReference type="AlphaFoldDB" id="A0A9D9HPY3"/>
<dbReference type="Proteomes" id="UP000823638">
    <property type="component" value="Unassembled WGS sequence"/>
</dbReference>
<evidence type="ECO:0000313" key="1">
    <source>
        <dbReference type="EMBL" id="MBO8457986.1"/>
    </source>
</evidence>
<name>A0A9D9HPY3_9SPIR</name>
<comment type="caution">
    <text evidence="1">The sequence shown here is derived from an EMBL/GenBank/DDBJ whole genome shotgun (WGS) entry which is preliminary data.</text>
</comment>
<reference evidence="1" key="1">
    <citation type="submission" date="2020-10" db="EMBL/GenBank/DDBJ databases">
        <authorList>
            <person name="Gilroy R."/>
        </authorList>
    </citation>
    <scope>NUCLEOTIDE SEQUENCE</scope>
    <source>
        <strain evidence="1">10532</strain>
    </source>
</reference>